<dbReference type="Pfam" id="PF00176">
    <property type="entry name" value="SNF2-rel_dom"/>
    <property type="match status" value="1"/>
</dbReference>
<dbReference type="GO" id="GO:0016787">
    <property type="term" value="F:hydrolase activity"/>
    <property type="evidence" value="ECO:0007669"/>
    <property type="project" value="UniProtKB-KW"/>
</dbReference>
<evidence type="ECO:0000313" key="6">
    <source>
        <dbReference type="EMBL" id="REG82012.1"/>
    </source>
</evidence>
<protein>
    <submittedName>
        <fullName evidence="6">Intein</fullName>
    </submittedName>
</protein>
<keyword evidence="2" id="KW-0479">Metal-binding</keyword>
<dbReference type="PROSITE" id="PS51192">
    <property type="entry name" value="HELICASE_ATP_BIND_1"/>
    <property type="match status" value="1"/>
</dbReference>
<keyword evidence="2" id="KW-0863">Zinc-finger</keyword>
<dbReference type="Gene3D" id="3.40.50.300">
    <property type="entry name" value="P-loop containing nucleotide triphosphate hydrolases"/>
    <property type="match status" value="1"/>
</dbReference>
<dbReference type="InterPro" id="IPR014001">
    <property type="entry name" value="Helicase_ATP-bd"/>
</dbReference>
<dbReference type="InterPro" id="IPR000330">
    <property type="entry name" value="SNF2_N"/>
</dbReference>
<dbReference type="Proteomes" id="UP000256405">
    <property type="component" value="Unassembled WGS sequence"/>
</dbReference>
<dbReference type="InterPro" id="IPR049730">
    <property type="entry name" value="SNF2/RAD54-like_C"/>
</dbReference>
<feature type="domain" description="Helicase ATP-binding" evidence="4">
    <location>
        <begin position="805"/>
        <end position="962"/>
    </location>
</feature>
<organism evidence="6 7">
    <name type="scientific">Algoriphagus antarcticus</name>
    <dbReference type="NCBI Taxonomy" id="238540"/>
    <lineage>
        <taxon>Bacteria</taxon>
        <taxon>Pseudomonadati</taxon>
        <taxon>Bacteroidota</taxon>
        <taxon>Cytophagia</taxon>
        <taxon>Cytophagales</taxon>
        <taxon>Cyclobacteriaceae</taxon>
        <taxon>Algoriphagus</taxon>
    </lineage>
</organism>
<dbReference type="SUPFAM" id="SSF52540">
    <property type="entry name" value="P-loop containing nucleoside triphosphate hydrolases"/>
    <property type="match status" value="2"/>
</dbReference>
<dbReference type="SMART" id="SM00490">
    <property type="entry name" value="HELICc"/>
    <property type="match status" value="1"/>
</dbReference>
<evidence type="ECO:0000256" key="2">
    <source>
        <dbReference type="PROSITE-ProRule" id="PRU00325"/>
    </source>
</evidence>
<dbReference type="GO" id="GO:0008270">
    <property type="term" value="F:zinc ion binding"/>
    <property type="evidence" value="ECO:0007669"/>
    <property type="project" value="UniProtKB-KW"/>
</dbReference>
<dbReference type="InterPro" id="IPR007527">
    <property type="entry name" value="Znf_SWIM"/>
</dbReference>
<name>A0A3E0DKJ1_9BACT</name>
<dbReference type="Pfam" id="PF08455">
    <property type="entry name" value="SNF2_assoc"/>
    <property type="match status" value="1"/>
</dbReference>
<dbReference type="Pfam" id="PF00271">
    <property type="entry name" value="Helicase_C"/>
    <property type="match status" value="1"/>
</dbReference>
<dbReference type="RefSeq" id="WP_086542666.1">
    <property type="nucleotide sequence ID" value="NZ_MSSW01000051.1"/>
</dbReference>
<reference evidence="6 7" key="1">
    <citation type="submission" date="2018-08" db="EMBL/GenBank/DDBJ databases">
        <title>Genomic Encyclopedia of Archaeal and Bacterial Type Strains, Phase II (KMG-II): from individual species to whole genera.</title>
        <authorList>
            <person name="Goeker M."/>
        </authorList>
    </citation>
    <scope>NUCLEOTIDE SEQUENCE [LARGE SCALE GENOMIC DNA]</scope>
    <source>
        <strain evidence="6 7">DSM 15986</strain>
    </source>
</reference>
<dbReference type="SMART" id="SM00487">
    <property type="entry name" value="DEXDc"/>
    <property type="match status" value="1"/>
</dbReference>
<keyword evidence="1" id="KW-0378">Hydrolase</keyword>
<dbReference type="InterPro" id="IPR013663">
    <property type="entry name" value="Helicase_SWF/SNF/SWI_bac"/>
</dbReference>
<dbReference type="GO" id="GO:0005524">
    <property type="term" value="F:ATP binding"/>
    <property type="evidence" value="ECO:0007669"/>
    <property type="project" value="InterPro"/>
</dbReference>
<dbReference type="InterPro" id="IPR027417">
    <property type="entry name" value="P-loop_NTPase"/>
</dbReference>
<dbReference type="CDD" id="cd18793">
    <property type="entry name" value="SF2_C_SNF"/>
    <property type="match status" value="1"/>
</dbReference>
<evidence type="ECO:0000256" key="1">
    <source>
        <dbReference type="ARBA" id="ARBA00022801"/>
    </source>
</evidence>
<dbReference type="PANTHER" id="PTHR10799">
    <property type="entry name" value="SNF2/RAD54 HELICASE FAMILY"/>
    <property type="match status" value="1"/>
</dbReference>
<dbReference type="Gene3D" id="3.40.50.10810">
    <property type="entry name" value="Tandem AAA-ATPase domain"/>
    <property type="match status" value="1"/>
</dbReference>
<evidence type="ECO:0000313" key="7">
    <source>
        <dbReference type="Proteomes" id="UP000256405"/>
    </source>
</evidence>
<feature type="domain" description="SWIM-type" evidence="3">
    <location>
        <begin position="59"/>
        <end position="106"/>
    </location>
</feature>
<comment type="caution">
    <text evidence="6">The sequence shown here is derived from an EMBL/GenBank/DDBJ whole genome shotgun (WGS) entry which is preliminary data.</text>
</comment>
<evidence type="ECO:0000259" key="3">
    <source>
        <dbReference type="PROSITE" id="PS50966"/>
    </source>
</evidence>
<proteinExistence type="predicted"/>
<evidence type="ECO:0000259" key="4">
    <source>
        <dbReference type="PROSITE" id="PS51192"/>
    </source>
</evidence>
<dbReference type="OrthoDB" id="9760715at2"/>
<dbReference type="PROSITE" id="PS51194">
    <property type="entry name" value="HELICASE_CTER"/>
    <property type="match status" value="1"/>
</dbReference>
<gene>
    <name evidence="6" type="ORF">C8N25_1231</name>
</gene>
<accession>A0A3E0DKJ1</accession>
<feature type="domain" description="Helicase C-terminal" evidence="5">
    <location>
        <begin position="1088"/>
        <end position="1244"/>
    </location>
</feature>
<dbReference type="PROSITE" id="PS50966">
    <property type="entry name" value="ZF_SWIM"/>
    <property type="match status" value="1"/>
</dbReference>
<dbReference type="InterPro" id="IPR001650">
    <property type="entry name" value="Helicase_C-like"/>
</dbReference>
<sequence length="1250" mass="143253">MALTSEEFLVLDELIENLDPIIHDRGIDILHDDRVSYLGEDTALMIYEFSVIGSGRNVYIVSICLNQEVVKYGKEINVDLASKCSCIYYQKNLSCKHVAAAACYLDFHSDESFRKSQSHKKVESPKIVKLVPEKSLFPFTISCREDELGNLAERLPFINTQAKPKSIQKVELVDNGICYTVNLIGFSVQLTLVFDPINEQVRITCSDRTPIIQEQAVVFLQLNWKHSTNFDLKLITNSQRAKAKRKKLADLGLLGEVDDPDTALELGFSNGGFHFIYAGELEGMKDVLALGKEFKEFSRLELTGSDVKTLAEKSDSKEYGLYNVAFALAINDYGQLYNLFPFIAKGKKNDPAGFHVRFDVLEYADDIRLAKNDNLERLLLDVKQMKSFKDRRKYESLHNALHGFVDSVKDEYPIFRCYGSYNYDKFHKSEIKELLEFQYAELEFTLARSKSIFEFQAWLVMGEQRLKVSDIAAELLISEIFGFYKDRVILLFVKFSDIALLHYWKERVPVRFAENMFPEFAKQVLKPLSAFAKFTDETGMISEVDLGAPIERELYVSELSGLVIFEPKVRYDSQISSNPLNATTLFDIESNTIYLRNSDFETEFVTFLRSLHPAFANPAGEVYFSLKHNQFVAGNWFLETFGQLEKQGVKVFGLDKLTLKRYSTFPASISMNVSSKSDWFEINTQLKFGDYSVRLKDIKQAVLSDERFVRLGDGSLGQIPDKWLRKFTKLIQSSETDGETVKLSKIHFSLLNDFEEDIYNPAVAKELAEKKARLQSFEEIRTVEVPKGIDAELRNYQKAGLNWLNFLQEYGWGGILADDMGLGKTLQVITLIAQLAEKGKIRTLIIAPTTLLFNWKNELEKFAPHLDYFIHHGDRSDKVEDLQAHSIVLTSYGLVINDLDLLCKLEFDLIVADESQAIKNVTSLRYKSIIKLRGKLKLAMTGTPIENGIAELFAHMNFVNPGFFKTFSGFKEQYIKELRNGNPETMQDLRKKIQPFVLRRTKEEVLTELPDKIEEYLYCEMGAPQKKVYEAYRNEYRDFLQGKFEEEGSNQSKMYVLEGLTKLRQICDSPDLISKEKKGAKSAKIDLLMEHIIEKTGNHKILIFSQFVKMLDLVKKEMVTRNIPFSYLDGKSSMKDRENSVNQFQEDNAIRVFLISLKAGGTGLNLTAADYVYILDPWWNPAVENQAIDRCYRMGQDKKVMAYRMICKDTVEEKIMELQKSKLKLAKEVISEGDGFLTGMNGETMLKLFE</sequence>
<keyword evidence="2" id="KW-0862">Zinc</keyword>
<dbReference type="EMBL" id="QUNF01000023">
    <property type="protein sequence ID" value="REG82012.1"/>
    <property type="molecule type" value="Genomic_DNA"/>
</dbReference>
<dbReference type="InterPro" id="IPR038718">
    <property type="entry name" value="SNF2-like_sf"/>
</dbReference>
<keyword evidence="7" id="KW-1185">Reference proteome</keyword>
<evidence type="ECO:0000259" key="5">
    <source>
        <dbReference type="PROSITE" id="PS51194"/>
    </source>
</evidence>
<dbReference type="AlphaFoldDB" id="A0A3E0DKJ1"/>